<dbReference type="EMBL" id="JAGEVG010000005">
    <property type="protein sequence ID" value="MBO3097826.1"/>
    <property type="molecule type" value="Genomic_DNA"/>
</dbReference>
<evidence type="ECO:0000256" key="1">
    <source>
        <dbReference type="SAM" id="Phobius"/>
    </source>
</evidence>
<name>A0ABS3SQ45_9FLAO</name>
<organism evidence="2 3">
    <name type="scientific">Gelidibacter pelagius</name>
    <dbReference type="NCBI Taxonomy" id="2819985"/>
    <lineage>
        <taxon>Bacteria</taxon>
        <taxon>Pseudomonadati</taxon>
        <taxon>Bacteroidota</taxon>
        <taxon>Flavobacteriia</taxon>
        <taxon>Flavobacteriales</taxon>
        <taxon>Flavobacteriaceae</taxon>
        <taxon>Gelidibacter</taxon>
    </lineage>
</organism>
<evidence type="ECO:0000313" key="2">
    <source>
        <dbReference type="EMBL" id="MBO3097826.1"/>
    </source>
</evidence>
<comment type="caution">
    <text evidence="2">The sequence shown here is derived from an EMBL/GenBank/DDBJ whole genome shotgun (WGS) entry which is preliminary data.</text>
</comment>
<keyword evidence="1" id="KW-1133">Transmembrane helix</keyword>
<proteinExistence type="predicted"/>
<dbReference type="RefSeq" id="WP_208232966.1">
    <property type="nucleotide sequence ID" value="NZ_JAGEVG010000005.1"/>
</dbReference>
<keyword evidence="1" id="KW-0472">Membrane</keyword>
<evidence type="ECO:0000313" key="3">
    <source>
        <dbReference type="Proteomes" id="UP000681315"/>
    </source>
</evidence>
<dbReference type="Proteomes" id="UP000681315">
    <property type="component" value="Unassembled WGS sequence"/>
</dbReference>
<gene>
    <name evidence="2" type="ORF">J4051_06075</name>
</gene>
<feature type="transmembrane region" description="Helical" evidence="1">
    <location>
        <begin position="32"/>
        <end position="52"/>
    </location>
</feature>
<keyword evidence="3" id="KW-1185">Reference proteome</keyword>
<reference evidence="2 3" key="1">
    <citation type="submission" date="2021-03" db="EMBL/GenBank/DDBJ databases">
        <title>Gelidibacter sp. nov., isolated from costal sediment.</title>
        <authorList>
            <person name="Lun K.-Y."/>
        </authorList>
    </citation>
    <scope>NUCLEOTIDE SEQUENCE [LARGE SCALE GENOMIC DNA]</scope>
    <source>
        <strain evidence="2 3">DF109</strain>
    </source>
</reference>
<accession>A0ABS3SQ45</accession>
<protein>
    <submittedName>
        <fullName evidence="2">Uncharacterized protein</fullName>
    </submittedName>
</protein>
<feature type="transmembrane region" description="Helical" evidence="1">
    <location>
        <begin position="7"/>
        <end position="26"/>
    </location>
</feature>
<keyword evidence="1" id="KW-0812">Transmembrane</keyword>
<sequence>MKDEKTTETTIVAAIGAAGAGVGALIATSAGIAFAIPIAIGAGVACIGCAIAKVKA</sequence>